<evidence type="ECO:0000256" key="1">
    <source>
        <dbReference type="ARBA" id="ARBA00022801"/>
    </source>
</evidence>
<dbReference type="PANTHER" id="PTHR43316">
    <property type="entry name" value="HYDROLASE, HALOACID DELAHOGENASE-RELATED"/>
    <property type="match status" value="1"/>
</dbReference>
<keyword evidence="3" id="KW-1185">Reference proteome</keyword>
<name>A0A365QGJ8_9BURK</name>
<dbReference type="InterPro" id="IPR006549">
    <property type="entry name" value="HAD-SF_hydro_IIIA"/>
</dbReference>
<dbReference type="NCBIfam" id="TIGR01549">
    <property type="entry name" value="HAD-SF-IA-v1"/>
    <property type="match status" value="1"/>
</dbReference>
<dbReference type="InterPro" id="IPR036412">
    <property type="entry name" value="HAD-like_sf"/>
</dbReference>
<dbReference type="EMBL" id="QMFZ01000080">
    <property type="protein sequence ID" value="RBB31657.1"/>
    <property type="molecule type" value="Genomic_DNA"/>
</dbReference>
<dbReference type="InterPro" id="IPR006439">
    <property type="entry name" value="HAD-SF_hydro_IA"/>
</dbReference>
<accession>A0A365QGJ8</accession>
<dbReference type="InterPro" id="IPR023214">
    <property type="entry name" value="HAD_sf"/>
</dbReference>
<protein>
    <submittedName>
        <fullName evidence="2">Haloacid dehalogenase</fullName>
    </submittedName>
</protein>
<gene>
    <name evidence="2" type="ORF">DPV79_40670</name>
</gene>
<dbReference type="AlphaFoldDB" id="A0A365QGJ8"/>
<dbReference type="NCBIfam" id="TIGR01662">
    <property type="entry name" value="HAD-SF-IIIA"/>
    <property type="match status" value="1"/>
</dbReference>
<dbReference type="Pfam" id="PF00702">
    <property type="entry name" value="Hydrolase"/>
    <property type="match status" value="1"/>
</dbReference>
<comment type="caution">
    <text evidence="2">The sequence shown here is derived from an EMBL/GenBank/DDBJ whole genome shotgun (WGS) entry which is preliminary data.</text>
</comment>
<dbReference type="SUPFAM" id="SSF56784">
    <property type="entry name" value="HAD-like"/>
    <property type="match status" value="1"/>
</dbReference>
<reference evidence="2 3" key="1">
    <citation type="submission" date="2018-06" db="EMBL/GenBank/DDBJ databases">
        <title>Draft genome sequence of Burkholderia reimsis strain BE51 isolated from a French agricultural soil.</title>
        <authorList>
            <person name="Esmaeel Q."/>
        </authorList>
    </citation>
    <scope>NUCLEOTIDE SEQUENCE [LARGE SCALE GENOMIC DNA]</scope>
    <source>
        <strain evidence="2 3">BE51</strain>
    </source>
</reference>
<dbReference type="SFLD" id="SFLDG01129">
    <property type="entry name" value="C1.5:_HAD__Beta-PGM__Phosphata"/>
    <property type="match status" value="1"/>
</dbReference>
<organism evidence="2 3">
    <name type="scientific">Burkholderia reimsis</name>
    <dbReference type="NCBI Taxonomy" id="2234132"/>
    <lineage>
        <taxon>Bacteria</taxon>
        <taxon>Pseudomonadati</taxon>
        <taxon>Pseudomonadota</taxon>
        <taxon>Betaproteobacteria</taxon>
        <taxon>Burkholderiales</taxon>
        <taxon>Burkholderiaceae</taxon>
        <taxon>Burkholderia</taxon>
    </lineage>
</organism>
<dbReference type="GO" id="GO:0016787">
    <property type="term" value="F:hydrolase activity"/>
    <property type="evidence" value="ECO:0007669"/>
    <property type="project" value="UniProtKB-KW"/>
</dbReference>
<dbReference type="SFLD" id="SFLDS00003">
    <property type="entry name" value="Haloacid_Dehalogenase"/>
    <property type="match status" value="1"/>
</dbReference>
<evidence type="ECO:0000313" key="3">
    <source>
        <dbReference type="Proteomes" id="UP000252458"/>
    </source>
</evidence>
<sequence>MMIKAVFFDVGETLINESRDWNEWADHLEVPRRVFHALLGAVIARGQHHRRVFDLVRPGVDFDALCREREATGSTYTVTAEDLYPDVVPCLKRLRETGVLVGIAGNQPVATERALRALGVPADIVASSASWGVDKPDARFFERIVAETNGIEPSRIAYVGDRLDNDVEPARRAGMVPVFLRRGPWAIIQSGSGRFASPVHAIDSLSALPALLSGSLGT</sequence>
<dbReference type="Proteomes" id="UP000252458">
    <property type="component" value="Unassembled WGS sequence"/>
</dbReference>
<dbReference type="Gene3D" id="3.40.50.1000">
    <property type="entry name" value="HAD superfamily/HAD-like"/>
    <property type="match status" value="1"/>
</dbReference>
<keyword evidence="1" id="KW-0378">Hydrolase</keyword>
<evidence type="ECO:0000313" key="2">
    <source>
        <dbReference type="EMBL" id="RBB31657.1"/>
    </source>
</evidence>
<dbReference type="InterPro" id="IPR051540">
    <property type="entry name" value="S-2-haloacid_dehalogenase"/>
</dbReference>
<proteinExistence type="predicted"/>